<dbReference type="RefSeq" id="WP_014579752.1">
    <property type="nucleotide sequence ID" value="NC_021283.1"/>
</dbReference>
<proteinExistence type="predicted"/>
<dbReference type="Proteomes" id="UP000013962">
    <property type="component" value="Chromosome"/>
</dbReference>
<accession>A0ABM5NNE5</accession>
<evidence type="ECO:0000313" key="1">
    <source>
        <dbReference type="EMBL" id="AGM22096.1"/>
    </source>
</evidence>
<dbReference type="EMBL" id="CP003131">
    <property type="protein sequence ID" value="AGM22096.1"/>
    <property type="molecule type" value="Genomic_DNA"/>
</dbReference>
<organism evidence="1 2">
    <name type="scientific">Mesomycoplasma hyopneumoniae 168-L</name>
    <dbReference type="NCBI Taxonomy" id="1116211"/>
    <lineage>
        <taxon>Bacteria</taxon>
        <taxon>Bacillati</taxon>
        <taxon>Mycoplasmatota</taxon>
        <taxon>Mycoplasmoidales</taxon>
        <taxon>Metamycoplasmataceae</taxon>
        <taxon>Mesomycoplasma</taxon>
    </lineage>
</organism>
<name>A0ABM5NNE5_MESH1</name>
<dbReference type="GeneID" id="41334621"/>
<keyword evidence="2" id="KW-1185">Reference proteome</keyword>
<protein>
    <submittedName>
        <fullName evidence="1">Uncharacterized protein</fullName>
    </submittedName>
</protein>
<gene>
    <name evidence="1" type="ORF">MHP168L_316</name>
</gene>
<sequence length="331" mass="38674">MHIDLHLNTKNDYKNYSYYQSSNYYSNGWNRKPSRSEVSDFINELMNEAKKSAKIFDKEMIFSVLSDLESKNIEVGFNINSQNTSDFNRVFFNYLENNQGSSFDKYVLESDWENLSYWLRTFVENVLTYKYYLSKISNIISTVIGLLSGSWFIDNAINFLFGVDTSDPIYAFGLSKILDKSEIKTPMAKIKEALSKSGLDDKIVQKLSSKFSWAKSINPAKIGNMFLLFTSIFTSAESSQYQDRNGNLDYFVQKARKLIDGRRSIGKLALLLKMIDYKVYDVPWYRFLEPSVWFLISGTRKLSSLVEEVYKRSTDKYIKELYQEYLNPSYY</sequence>
<reference evidence="1 2" key="1">
    <citation type="journal article" date="2013" name="BMC Genomics">
        <title>Comparative genomic analyses of Mycoplasma hyopneumoniae pathogenic 168 strain and its high-passaged attenuated strain.</title>
        <authorList>
            <person name="Liu W."/>
            <person name="Xiao S."/>
            <person name="Li M."/>
            <person name="Guo S."/>
            <person name="Li S."/>
            <person name="Luo R."/>
            <person name="Feng Z."/>
            <person name="Li B."/>
            <person name="Zhou Z."/>
            <person name="Shao G."/>
            <person name="Chen H."/>
            <person name="Fang L."/>
        </authorList>
    </citation>
    <scope>NUCLEOTIDE SEQUENCE [LARGE SCALE GENOMIC DNA]</scope>
    <source>
        <strain evidence="1 2">168-L</strain>
    </source>
</reference>
<evidence type="ECO:0000313" key="2">
    <source>
        <dbReference type="Proteomes" id="UP000013962"/>
    </source>
</evidence>